<keyword evidence="4 6" id="KW-0808">Transferase</keyword>
<dbReference type="Pfam" id="PF00588">
    <property type="entry name" value="SpoU_methylase"/>
    <property type="match status" value="1"/>
</dbReference>
<comment type="catalytic activity">
    <reaction evidence="6">
        <text>guanosine(2251) in 23S rRNA + S-adenosyl-L-methionine = 2'-O-methylguanosine(2251) in 23S rRNA + S-adenosyl-L-homocysteine + H(+)</text>
        <dbReference type="Rhea" id="RHEA:24140"/>
        <dbReference type="Rhea" id="RHEA-COMP:10239"/>
        <dbReference type="Rhea" id="RHEA-COMP:10241"/>
        <dbReference type="ChEBI" id="CHEBI:15378"/>
        <dbReference type="ChEBI" id="CHEBI:57856"/>
        <dbReference type="ChEBI" id="CHEBI:59789"/>
        <dbReference type="ChEBI" id="CHEBI:74269"/>
        <dbReference type="ChEBI" id="CHEBI:74445"/>
        <dbReference type="EC" id="2.1.1.185"/>
    </reaction>
</comment>
<dbReference type="CDD" id="cd18103">
    <property type="entry name" value="SpoU-like_RlmB"/>
    <property type="match status" value="1"/>
</dbReference>
<comment type="subcellular location">
    <subcellularLocation>
        <location evidence="6">Cytoplasm</location>
    </subcellularLocation>
</comment>
<keyword evidence="1 6" id="KW-0963">Cytoplasm</keyword>
<evidence type="ECO:0000256" key="4">
    <source>
        <dbReference type="ARBA" id="ARBA00022679"/>
    </source>
</evidence>
<organism evidence="9 10">
    <name type="scientific">Azoarcus taiwanensis</name>
    <dbReference type="NCBI Taxonomy" id="666964"/>
    <lineage>
        <taxon>Bacteria</taxon>
        <taxon>Pseudomonadati</taxon>
        <taxon>Pseudomonadota</taxon>
        <taxon>Betaproteobacteria</taxon>
        <taxon>Rhodocyclales</taxon>
        <taxon>Zoogloeaceae</taxon>
        <taxon>Azoarcus</taxon>
    </lineage>
</organism>
<evidence type="ECO:0000256" key="5">
    <source>
        <dbReference type="ARBA" id="ARBA00022691"/>
    </source>
</evidence>
<name>A0A972F6B5_9RHOO</name>
<comment type="function">
    <text evidence="6">Specifically methylates the ribose of guanosine 2251 in 23S rRNA.</text>
</comment>
<dbReference type="Proteomes" id="UP000599523">
    <property type="component" value="Unassembled WGS sequence"/>
</dbReference>
<feature type="binding site" evidence="6">
    <location>
        <position position="181"/>
    </location>
    <ligand>
        <name>S-adenosyl-L-methionine</name>
        <dbReference type="ChEBI" id="CHEBI:59789"/>
    </ligand>
</feature>
<dbReference type="GO" id="GO:0005829">
    <property type="term" value="C:cytosol"/>
    <property type="evidence" value="ECO:0007669"/>
    <property type="project" value="TreeGrafter"/>
</dbReference>
<evidence type="ECO:0000256" key="1">
    <source>
        <dbReference type="ARBA" id="ARBA00022490"/>
    </source>
</evidence>
<dbReference type="HAMAP" id="MF_01887">
    <property type="entry name" value="23SrRNA_methyltr_B"/>
    <property type="match status" value="1"/>
</dbReference>
<proteinExistence type="inferred from homology"/>
<dbReference type="EMBL" id="WTVM01000006">
    <property type="protein sequence ID" value="NMG01715.1"/>
    <property type="molecule type" value="Genomic_DNA"/>
</dbReference>
<dbReference type="Gene3D" id="3.30.1330.30">
    <property type="match status" value="1"/>
</dbReference>
<protein>
    <recommendedName>
        <fullName evidence="6">23S rRNA (guanosine-2'-O-)-methyltransferase RlmB</fullName>
        <ecNumber evidence="6">2.1.1.185</ecNumber>
    </recommendedName>
    <alternativeName>
        <fullName evidence="6">23S rRNA (guanosine2251 2'-O)-methyltransferase</fullName>
    </alternativeName>
    <alternativeName>
        <fullName evidence="6">23S rRNA Gm2251 2'-O-methyltransferase</fullName>
    </alternativeName>
</protein>
<comment type="similarity">
    <text evidence="6">Belongs to the class IV-like SAM-binding methyltransferase superfamily. RNA methyltransferase TrmH family. RlmB subfamily.</text>
</comment>
<dbReference type="EC" id="2.1.1.185" evidence="6"/>
<keyword evidence="2 6" id="KW-0698">rRNA processing</keyword>
<gene>
    <name evidence="6 9" type="primary">rlmB</name>
    <name evidence="9" type="ORF">GPA21_01830</name>
</gene>
<sequence length="228" mass="24618">MRRDPEGVFEVYLSSQRQDVRARDVARLAESEGVRLVQSDGERLDRMVGTRRHQGVVARIDARQRELKLADVLEGLEENALLLVLDGVQDPHNLGACLRVADAAGAHAVIAPKDRAVGLNATAIKVASGAADTVPYITVTNLARSLREMQEAGIWVVGAAGEADKSLYEIDQKGPVAWVLGAEGDGLRRLTRETCDELAKIPMLGSVESLNVSVASGICLFEARRQRG</sequence>
<dbReference type="InterPro" id="IPR024915">
    <property type="entry name" value="23S_rRNA_MeTrfase_RlmB"/>
</dbReference>
<dbReference type="Pfam" id="PF08032">
    <property type="entry name" value="SpoU_sub_bind"/>
    <property type="match status" value="1"/>
</dbReference>
<evidence type="ECO:0000313" key="9">
    <source>
        <dbReference type="EMBL" id="NMG01715.1"/>
    </source>
</evidence>
<feature type="domain" description="tRNA/rRNA methyltransferase SpoU type" evidence="7">
    <location>
        <begin position="81"/>
        <end position="221"/>
    </location>
</feature>
<dbReference type="PANTHER" id="PTHR46429:SF1">
    <property type="entry name" value="23S RRNA (GUANOSINE-2'-O-)-METHYLTRANSFERASE RLMB"/>
    <property type="match status" value="1"/>
</dbReference>
<accession>A0A972F6B5</accession>
<evidence type="ECO:0000256" key="3">
    <source>
        <dbReference type="ARBA" id="ARBA00022603"/>
    </source>
</evidence>
<reference evidence="9" key="1">
    <citation type="submission" date="2019-12" db="EMBL/GenBank/DDBJ databases">
        <title>Comparative genomics gives insights into the taxonomy of the Azoarcus-Aromatoleum group and reveals separate origins of nif in the plant-associated Azoarcus and non-plant-associated Aromatoleum sub-groups.</title>
        <authorList>
            <person name="Lafos M."/>
            <person name="Maluk M."/>
            <person name="Batista M."/>
            <person name="Junghare M."/>
            <person name="Carmona M."/>
            <person name="Faoro H."/>
            <person name="Cruz L.M."/>
            <person name="Battistoni F."/>
            <person name="De Souza E."/>
            <person name="Pedrosa F."/>
            <person name="Chen W.-M."/>
            <person name="Poole P.S."/>
            <person name="Dixon R.A."/>
            <person name="James E.K."/>
        </authorList>
    </citation>
    <scope>NUCLEOTIDE SEQUENCE</scope>
    <source>
        <strain evidence="9">NSC3</strain>
    </source>
</reference>
<evidence type="ECO:0000256" key="6">
    <source>
        <dbReference type="HAMAP-Rule" id="MF_01887"/>
    </source>
</evidence>
<keyword evidence="10" id="KW-1185">Reference proteome</keyword>
<feature type="domain" description="RNA 2-O ribose methyltransferase substrate binding" evidence="8">
    <location>
        <begin position="3"/>
        <end position="64"/>
    </location>
</feature>
<dbReference type="FunFam" id="3.40.1280.10:FF:000008">
    <property type="entry name" value="Group 3 RNA methyltransferase TrmH"/>
    <property type="match status" value="1"/>
</dbReference>
<evidence type="ECO:0000259" key="8">
    <source>
        <dbReference type="Pfam" id="PF08032"/>
    </source>
</evidence>
<dbReference type="InterPro" id="IPR004441">
    <property type="entry name" value="rRNA_MeTrfase_TrmH"/>
</dbReference>
<dbReference type="InterPro" id="IPR001537">
    <property type="entry name" value="SpoU_MeTrfase"/>
</dbReference>
<feature type="binding site" evidence="6">
    <location>
        <position position="210"/>
    </location>
    <ligand>
        <name>S-adenosyl-L-methionine</name>
        <dbReference type="ChEBI" id="CHEBI:59789"/>
    </ligand>
</feature>
<feature type="binding site" evidence="6">
    <location>
        <position position="201"/>
    </location>
    <ligand>
        <name>S-adenosyl-L-methionine</name>
        <dbReference type="ChEBI" id="CHEBI:59789"/>
    </ligand>
</feature>
<keyword evidence="3 6" id="KW-0489">Methyltransferase</keyword>
<dbReference type="SUPFAM" id="SSF55315">
    <property type="entry name" value="L30e-like"/>
    <property type="match status" value="1"/>
</dbReference>
<dbReference type="AlphaFoldDB" id="A0A972F6B5"/>
<dbReference type="InterPro" id="IPR029028">
    <property type="entry name" value="Alpha/beta_knot_MTases"/>
</dbReference>
<keyword evidence="5 6" id="KW-0949">S-adenosyl-L-methionine</keyword>
<dbReference type="GO" id="GO:0070039">
    <property type="term" value="F:rRNA (guanosine-2'-O-)-methyltransferase activity"/>
    <property type="evidence" value="ECO:0007669"/>
    <property type="project" value="UniProtKB-UniRule"/>
</dbReference>
<dbReference type="InterPro" id="IPR013123">
    <property type="entry name" value="SpoU_subst-bd"/>
</dbReference>
<dbReference type="NCBIfam" id="TIGR00186">
    <property type="entry name" value="rRNA_methyl_3"/>
    <property type="match status" value="1"/>
</dbReference>
<evidence type="ECO:0000259" key="7">
    <source>
        <dbReference type="Pfam" id="PF00588"/>
    </source>
</evidence>
<dbReference type="InterPro" id="IPR029064">
    <property type="entry name" value="Ribosomal_eL30-like_sf"/>
</dbReference>
<dbReference type="PANTHER" id="PTHR46429">
    <property type="entry name" value="23S RRNA (GUANOSINE-2'-O-)-METHYLTRANSFERASE RLMB"/>
    <property type="match status" value="1"/>
</dbReference>
<comment type="caution">
    <text evidence="9">The sequence shown here is derived from an EMBL/GenBank/DDBJ whole genome shotgun (WGS) entry which is preliminary data.</text>
</comment>
<dbReference type="GO" id="GO:0003723">
    <property type="term" value="F:RNA binding"/>
    <property type="evidence" value="ECO:0007669"/>
    <property type="project" value="InterPro"/>
</dbReference>
<dbReference type="InterPro" id="IPR029026">
    <property type="entry name" value="tRNA_m1G_MTases_N"/>
</dbReference>
<evidence type="ECO:0000256" key="2">
    <source>
        <dbReference type="ARBA" id="ARBA00022552"/>
    </source>
</evidence>
<evidence type="ECO:0000313" key="10">
    <source>
        <dbReference type="Proteomes" id="UP000599523"/>
    </source>
</evidence>
<dbReference type="SUPFAM" id="SSF75217">
    <property type="entry name" value="alpha/beta knot"/>
    <property type="match status" value="1"/>
</dbReference>
<dbReference type="Gene3D" id="3.40.1280.10">
    <property type="match status" value="1"/>
</dbReference>